<reference evidence="2" key="1">
    <citation type="submission" date="2023-10" db="EMBL/GenBank/DDBJ databases">
        <title>Chromosome-level genome of the transformable northern wattle, Acacia crassicarpa.</title>
        <authorList>
            <person name="Massaro I."/>
            <person name="Sinha N.R."/>
            <person name="Poethig S."/>
            <person name="Leichty A.R."/>
        </authorList>
    </citation>
    <scope>NUCLEOTIDE SEQUENCE</scope>
    <source>
        <strain evidence="2">Acra3RX</strain>
        <tissue evidence="2">Leaf</tissue>
    </source>
</reference>
<evidence type="ECO:0000313" key="3">
    <source>
        <dbReference type="Proteomes" id="UP001293593"/>
    </source>
</evidence>
<organism evidence="2 3">
    <name type="scientific">Acacia crassicarpa</name>
    <name type="common">northern wattle</name>
    <dbReference type="NCBI Taxonomy" id="499986"/>
    <lineage>
        <taxon>Eukaryota</taxon>
        <taxon>Viridiplantae</taxon>
        <taxon>Streptophyta</taxon>
        <taxon>Embryophyta</taxon>
        <taxon>Tracheophyta</taxon>
        <taxon>Spermatophyta</taxon>
        <taxon>Magnoliopsida</taxon>
        <taxon>eudicotyledons</taxon>
        <taxon>Gunneridae</taxon>
        <taxon>Pentapetalae</taxon>
        <taxon>rosids</taxon>
        <taxon>fabids</taxon>
        <taxon>Fabales</taxon>
        <taxon>Fabaceae</taxon>
        <taxon>Caesalpinioideae</taxon>
        <taxon>mimosoid clade</taxon>
        <taxon>Acacieae</taxon>
        <taxon>Acacia</taxon>
    </lineage>
</organism>
<feature type="compositionally biased region" description="Acidic residues" evidence="1">
    <location>
        <begin position="130"/>
        <end position="143"/>
    </location>
</feature>
<proteinExistence type="predicted"/>
<comment type="caution">
    <text evidence="2">The sequence shown here is derived from an EMBL/GenBank/DDBJ whole genome shotgun (WGS) entry which is preliminary data.</text>
</comment>
<dbReference type="PANTHER" id="PTHR33130">
    <property type="entry name" value="PUTATIVE (DUF1639)-RELATED"/>
    <property type="match status" value="1"/>
</dbReference>
<feature type="region of interest" description="Disordered" evidence="1">
    <location>
        <begin position="32"/>
        <end position="60"/>
    </location>
</feature>
<accession>A0AAE1J7N7</accession>
<protein>
    <recommendedName>
        <fullName evidence="4">DUF1639 family protein</fullName>
    </recommendedName>
</protein>
<keyword evidence="3" id="KW-1185">Reference proteome</keyword>
<name>A0AAE1J7N7_9FABA</name>
<feature type="compositionally biased region" description="Low complexity" evidence="1">
    <location>
        <begin position="144"/>
        <end position="160"/>
    </location>
</feature>
<dbReference type="PANTHER" id="PTHR33130:SF43">
    <property type="entry name" value="OS01G0688600 PROTEIN"/>
    <property type="match status" value="1"/>
</dbReference>
<gene>
    <name evidence="2" type="ORF">QN277_029188</name>
</gene>
<feature type="region of interest" description="Disordered" evidence="1">
    <location>
        <begin position="128"/>
        <end position="162"/>
    </location>
</feature>
<evidence type="ECO:0008006" key="4">
    <source>
        <dbReference type="Google" id="ProtNLM"/>
    </source>
</evidence>
<dbReference type="AlphaFoldDB" id="A0AAE1J7N7"/>
<feature type="region of interest" description="Disordered" evidence="1">
    <location>
        <begin position="183"/>
        <end position="225"/>
    </location>
</feature>
<sequence>MAMGPERSKHLHNFALPCLKWGNQRHLRCMKVTPDSGGASSSTGDRRSPGMRSENSTVTRKRELEAEMMNNQQFLLSGRDSEKRIKISKSRIDAGDAGGDGIEAVREKIMFDLKTAAHKMKDAIFRKEAGDEEEEEEEEEEEPPAATAPSSTASASAVEARPWNLRTRRAACKAPIAGGSGKCLKIEEKRPNHSLPRTDNIANGGKLPPKFRASPEKPQMTKVSVPLSKREIEEDFIVLLGHRPPRKPKKRPRNVQSTLDTLFPGLWLSKITLDTYKVRPTPENGKKR</sequence>
<evidence type="ECO:0000256" key="1">
    <source>
        <dbReference type="SAM" id="MobiDB-lite"/>
    </source>
</evidence>
<dbReference type="Proteomes" id="UP001293593">
    <property type="component" value="Unassembled WGS sequence"/>
</dbReference>
<dbReference type="InterPro" id="IPR012438">
    <property type="entry name" value="DUF1639"/>
</dbReference>
<evidence type="ECO:0000313" key="2">
    <source>
        <dbReference type="EMBL" id="KAK4263822.1"/>
    </source>
</evidence>
<dbReference type="EMBL" id="JAWXYG010000009">
    <property type="protein sequence ID" value="KAK4263822.1"/>
    <property type="molecule type" value="Genomic_DNA"/>
</dbReference>
<dbReference type="Pfam" id="PF07797">
    <property type="entry name" value="DUF1639"/>
    <property type="match status" value="1"/>
</dbReference>